<keyword evidence="5" id="KW-0963">Cytoplasm</keyword>
<comment type="subcellular location">
    <subcellularLocation>
        <location evidence="5">Cytoplasm</location>
    </subcellularLocation>
</comment>
<dbReference type="PANTHER" id="PTHR42786:SF2">
    <property type="entry name" value="TRNA (CYTIDINE_URIDINE-2'-O-)-METHYLTRANSFERASE TRMJ"/>
    <property type="match status" value="1"/>
</dbReference>
<proteinExistence type="inferred from homology"/>
<gene>
    <name evidence="5" type="primary">trmJ</name>
</gene>
<evidence type="ECO:0000256" key="2">
    <source>
        <dbReference type="ARBA" id="ARBA00022603"/>
    </source>
</evidence>
<keyword evidence="4 5" id="KW-0949">S-adenosyl-L-methionine</keyword>
<evidence type="ECO:0000313" key="7">
    <source>
        <dbReference type="EMBL" id="AAY82666.1"/>
    </source>
</evidence>
<name>Q4PK37_9BACT</name>
<evidence type="ECO:0000256" key="3">
    <source>
        <dbReference type="ARBA" id="ARBA00022679"/>
    </source>
</evidence>
<dbReference type="SUPFAM" id="SSF75217">
    <property type="entry name" value="alpha/beta knot"/>
    <property type="match status" value="1"/>
</dbReference>
<dbReference type="InterPro" id="IPR004384">
    <property type="entry name" value="RNA_MeTrfase_TrmJ/LasT"/>
</dbReference>
<dbReference type="PANTHER" id="PTHR42786">
    <property type="entry name" value="TRNA/RRNA METHYLTRANSFERASE"/>
    <property type="match status" value="1"/>
</dbReference>
<dbReference type="EMBL" id="DQ077554">
    <property type="protein sequence ID" value="AAY82666.1"/>
    <property type="molecule type" value="Genomic_DNA"/>
</dbReference>
<dbReference type="Gene3D" id="1.10.8.590">
    <property type="match status" value="1"/>
</dbReference>
<keyword evidence="2 5" id="KW-0489">Methyltransferase</keyword>
<comment type="catalytic activity">
    <reaction evidence="5">
        <text>cytidine(32) in tRNA + S-adenosyl-L-methionine = 2'-O-methylcytidine(32) in tRNA + S-adenosyl-L-homocysteine + H(+)</text>
        <dbReference type="Rhea" id="RHEA:42932"/>
        <dbReference type="Rhea" id="RHEA-COMP:10288"/>
        <dbReference type="Rhea" id="RHEA-COMP:10289"/>
        <dbReference type="ChEBI" id="CHEBI:15378"/>
        <dbReference type="ChEBI" id="CHEBI:57856"/>
        <dbReference type="ChEBI" id="CHEBI:59789"/>
        <dbReference type="ChEBI" id="CHEBI:74495"/>
        <dbReference type="ChEBI" id="CHEBI:82748"/>
        <dbReference type="EC" id="2.1.1.200"/>
    </reaction>
</comment>
<keyword evidence="3 7" id="KW-0808">Transferase</keyword>
<dbReference type="GO" id="GO:0005829">
    <property type="term" value="C:cytosol"/>
    <property type="evidence" value="ECO:0007669"/>
    <property type="project" value="TreeGrafter"/>
</dbReference>
<accession>Q4PK37</accession>
<evidence type="ECO:0000256" key="1">
    <source>
        <dbReference type="ARBA" id="ARBA00007228"/>
    </source>
</evidence>
<evidence type="ECO:0000259" key="6">
    <source>
        <dbReference type="Pfam" id="PF00588"/>
    </source>
</evidence>
<reference evidence="7" key="1">
    <citation type="journal article" date="2005" name="PLoS Biol.">
        <title>New insights into metabolic properties of marine bacteria encoding proteorhodopsins.</title>
        <authorList>
            <person name="Sabehi G."/>
            <person name="Loy A."/>
            <person name="Jung K.H."/>
            <person name="Partha R."/>
            <person name="Spudich J.L."/>
            <person name="Isaacson T."/>
            <person name="Hirschberg J."/>
            <person name="Wagner M."/>
            <person name="Beja O."/>
        </authorList>
    </citation>
    <scope>NUCLEOTIDE SEQUENCE</scope>
</reference>
<dbReference type="CDD" id="cd18093">
    <property type="entry name" value="SpoU-like_TrmJ"/>
    <property type="match status" value="1"/>
</dbReference>
<dbReference type="PIRSF" id="PIRSF004808">
    <property type="entry name" value="LasT"/>
    <property type="match status" value="1"/>
</dbReference>
<dbReference type="GO" id="GO:0160206">
    <property type="term" value="F:tRNA (cytidine(32)/uridine(32)-2'-O)-methyltransferase activity"/>
    <property type="evidence" value="ECO:0007669"/>
    <property type="project" value="UniProtKB-EC"/>
</dbReference>
<comment type="function">
    <text evidence="5">Catalyzes the formation of 2'O-methylated cytidine (Cm32) or 2'O-methylated uridine (Um32) at position 32 in tRNA.</text>
</comment>
<dbReference type="AlphaFoldDB" id="Q4PK37"/>
<feature type="domain" description="tRNA/rRNA methyltransferase SpoU type" evidence="6">
    <location>
        <begin position="7"/>
        <end position="155"/>
    </location>
</feature>
<organism evidence="7">
    <name type="scientific">uncultured bacterium MedeBAC49C08</name>
    <dbReference type="NCBI Taxonomy" id="332274"/>
    <lineage>
        <taxon>Bacteria</taxon>
        <taxon>environmental samples</taxon>
    </lineage>
</organism>
<dbReference type="GO" id="GO:0002128">
    <property type="term" value="P:tRNA nucleoside ribose methylation"/>
    <property type="evidence" value="ECO:0007669"/>
    <property type="project" value="TreeGrafter"/>
</dbReference>
<dbReference type="GO" id="GO:0106339">
    <property type="term" value="F:tRNA (cytidine(32)-2'-O)-methyltransferase activity"/>
    <property type="evidence" value="ECO:0007669"/>
    <property type="project" value="RHEA"/>
</dbReference>
<evidence type="ECO:0000256" key="4">
    <source>
        <dbReference type="ARBA" id="ARBA00022691"/>
    </source>
</evidence>
<dbReference type="Gene3D" id="3.40.1280.10">
    <property type="match status" value="1"/>
</dbReference>
<dbReference type="InterPro" id="IPR029026">
    <property type="entry name" value="tRNA_m1G_MTases_N"/>
</dbReference>
<dbReference type="GO" id="GO:0003723">
    <property type="term" value="F:RNA binding"/>
    <property type="evidence" value="ECO:0007669"/>
    <property type="project" value="InterPro"/>
</dbReference>
<dbReference type="InterPro" id="IPR029028">
    <property type="entry name" value="Alpha/beta_knot_MTases"/>
</dbReference>
<sequence>MKIFQNLNFVLVETSHPGNIGACARAMNSMGICNLSLVNPKEFPSTESETRAKSGKKVLDQANIHDNLNEAINTSNLVIGTSARSRSMPWPMMEINNLGKIINESLARKEKVSIVFGNEAVGLDNEDLGKCDFHLQIPTSEDSSLNLSHAVQIVAHEIYKGSSSSDLFTQAREVELASSQQKEKLIEHIELVLELLDFYDHQNPKQVPARLRRLIKRMQLDKLEIGILRGILSNLETTS</sequence>
<dbReference type="Pfam" id="PF00588">
    <property type="entry name" value="SpoU_methylase"/>
    <property type="match status" value="1"/>
</dbReference>
<evidence type="ECO:0000256" key="5">
    <source>
        <dbReference type="RuleBase" id="RU362024"/>
    </source>
</evidence>
<protein>
    <recommendedName>
        <fullName evidence="5">tRNA (cytidine/uridine-2'-O-)-methyltransferase TrmJ</fullName>
        <ecNumber evidence="5">2.1.1.200</ecNumber>
    </recommendedName>
    <alternativeName>
        <fullName evidence="5">tRNA (cytidine(32)/uridine(32)-2'-O)-methyltransferase</fullName>
    </alternativeName>
    <alternativeName>
        <fullName evidence="5">tRNA Cm32/Um32 methyltransferase</fullName>
    </alternativeName>
</protein>
<dbReference type="NCBIfam" id="TIGR00050">
    <property type="entry name" value="rRNA_methyl_1"/>
    <property type="match status" value="1"/>
</dbReference>
<comment type="similarity">
    <text evidence="1">Belongs to the class IV-like SAM-binding methyltransferase superfamily. RNA methyltransferase TrmH family.</text>
</comment>
<comment type="catalytic activity">
    <reaction evidence="5">
        <text>uridine(32) in tRNA + S-adenosyl-L-methionine = 2'-O-methyluridine(32) in tRNA + S-adenosyl-L-homocysteine + H(+)</text>
        <dbReference type="Rhea" id="RHEA:42936"/>
        <dbReference type="Rhea" id="RHEA-COMP:10107"/>
        <dbReference type="Rhea" id="RHEA-COMP:10290"/>
        <dbReference type="ChEBI" id="CHEBI:15378"/>
        <dbReference type="ChEBI" id="CHEBI:57856"/>
        <dbReference type="ChEBI" id="CHEBI:59789"/>
        <dbReference type="ChEBI" id="CHEBI:65315"/>
        <dbReference type="ChEBI" id="CHEBI:74478"/>
        <dbReference type="EC" id="2.1.1.200"/>
    </reaction>
</comment>
<dbReference type="InterPro" id="IPR001537">
    <property type="entry name" value="SpoU_MeTrfase"/>
</dbReference>
<comment type="subunit">
    <text evidence="5">Homodimer.</text>
</comment>
<keyword evidence="5" id="KW-0819">tRNA processing</keyword>
<dbReference type="EC" id="2.1.1.200" evidence="5"/>